<evidence type="ECO:0000313" key="1">
    <source>
        <dbReference type="EMBL" id="MBW94936.1"/>
    </source>
</evidence>
<protein>
    <submittedName>
        <fullName evidence="1">Uncharacterized protein</fullName>
    </submittedName>
</protein>
<dbReference type="AlphaFoldDB" id="A0A2P2JN74"/>
<name>A0A2P2JN74_RHIMU</name>
<sequence>MSPQFVIADFRATTILAKSKNNTRKESAKILNRRRLKKVCLFINFKRALHLIHKHMLSVLHMLESFSVKWDLS</sequence>
<reference evidence="1" key="1">
    <citation type="submission" date="2018-02" db="EMBL/GenBank/DDBJ databases">
        <title>Rhizophora mucronata_Transcriptome.</title>
        <authorList>
            <person name="Meera S.P."/>
            <person name="Sreeshan A."/>
            <person name="Augustine A."/>
        </authorList>
    </citation>
    <scope>NUCLEOTIDE SEQUENCE</scope>
    <source>
        <tissue evidence="1">Leaf</tissue>
    </source>
</reference>
<accession>A0A2P2JN74</accession>
<proteinExistence type="predicted"/>
<organism evidence="1">
    <name type="scientific">Rhizophora mucronata</name>
    <name type="common">Asiatic mangrove</name>
    <dbReference type="NCBI Taxonomy" id="61149"/>
    <lineage>
        <taxon>Eukaryota</taxon>
        <taxon>Viridiplantae</taxon>
        <taxon>Streptophyta</taxon>
        <taxon>Embryophyta</taxon>
        <taxon>Tracheophyta</taxon>
        <taxon>Spermatophyta</taxon>
        <taxon>Magnoliopsida</taxon>
        <taxon>eudicotyledons</taxon>
        <taxon>Gunneridae</taxon>
        <taxon>Pentapetalae</taxon>
        <taxon>rosids</taxon>
        <taxon>fabids</taxon>
        <taxon>Malpighiales</taxon>
        <taxon>Rhizophoraceae</taxon>
        <taxon>Rhizophora</taxon>
    </lineage>
</organism>
<dbReference type="EMBL" id="GGEC01014453">
    <property type="protein sequence ID" value="MBW94936.1"/>
    <property type="molecule type" value="Transcribed_RNA"/>
</dbReference>